<dbReference type="EMBL" id="JAJAGO010000003">
    <property type="protein sequence ID" value="MCT2589923.1"/>
    <property type="molecule type" value="Genomic_DNA"/>
</dbReference>
<keyword evidence="1" id="KW-0812">Transmembrane</keyword>
<keyword evidence="1" id="KW-1133">Transmembrane helix</keyword>
<evidence type="ECO:0000256" key="1">
    <source>
        <dbReference type="SAM" id="Phobius"/>
    </source>
</evidence>
<protein>
    <submittedName>
        <fullName evidence="2">Uncharacterized protein</fullName>
    </submittedName>
</protein>
<keyword evidence="1" id="KW-0472">Membrane</keyword>
<dbReference type="Proteomes" id="UP001156389">
    <property type="component" value="Unassembled WGS sequence"/>
</dbReference>
<gene>
    <name evidence="2" type="ORF">LHJ74_08350</name>
</gene>
<dbReference type="RefSeq" id="WP_260217053.1">
    <property type="nucleotide sequence ID" value="NZ_JAJAGO010000003.1"/>
</dbReference>
<comment type="caution">
    <text evidence="2">The sequence shown here is derived from an EMBL/GenBank/DDBJ whole genome shotgun (WGS) entry which is preliminary data.</text>
</comment>
<proteinExistence type="predicted"/>
<feature type="transmembrane region" description="Helical" evidence="1">
    <location>
        <begin position="41"/>
        <end position="63"/>
    </location>
</feature>
<keyword evidence="3" id="KW-1185">Reference proteome</keyword>
<feature type="transmembrane region" description="Helical" evidence="1">
    <location>
        <begin position="6"/>
        <end position="29"/>
    </location>
</feature>
<sequence length="65" mass="6442">MESGPAVLAGLSFAVFGAGLLLWTATRAWRGQPVADGVQPLAALALTGGFGLLSAIGGAWMLLSG</sequence>
<evidence type="ECO:0000313" key="2">
    <source>
        <dbReference type="EMBL" id="MCT2589923.1"/>
    </source>
</evidence>
<reference evidence="2 3" key="1">
    <citation type="submission" date="2021-10" db="EMBL/GenBank/DDBJ databases">
        <title>Streptomyces gossypii sp. nov., isolated from soil collected from cotton field.</title>
        <authorList>
            <person name="Ge X."/>
            <person name="Chen X."/>
            <person name="Liu W."/>
        </authorList>
    </citation>
    <scope>NUCLEOTIDE SEQUENCE [LARGE SCALE GENOMIC DNA]</scope>
    <source>
        <strain evidence="2 3">N2-109</strain>
    </source>
</reference>
<name>A0ABT2JQE4_9ACTN</name>
<accession>A0ABT2JQE4</accession>
<evidence type="ECO:0000313" key="3">
    <source>
        <dbReference type="Proteomes" id="UP001156389"/>
    </source>
</evidence>
<organism evidence="2 3">
    <name type="scientific">Streptomyces gossypii</name>
    <dbReference type="NCBI Taxonomy" id="2883101"/>
    <lineage>
        <taxon>Bacteria</taxon>
        <taxon>Bacillati</taxon>
        <taxon>Actinomycetota</taxon>
        <taxon>Actinomycetes</taxon>
        <taxon>Kitasatosporales</taxon>
        <taxon>Streptomycetaceae</taxon>
        <taxon>Streptomyces</taxon>
    </lineage>
</organism>